<dbReference type="PANTHER" id="PTHR43372:SF4">
    <property type="entry name" value="FATTY-ACID AMIDE HYDROLASE 2"/>
    <property type="match status" value="1"/>
</dbReference>
<name>A0A6J6XE38_9ZZZZ</name>
<protein>
    <submittedName>
        <fullName evidence="2">Unannotated protein</fullName>
    </submittedName>
</protein>
<dbReference type="PROSITE" id="PS00571">
    <property type="entry name" value="AMIDASES"/>
    <property type="match status" value="1"/>
</dbReference>
<evidence type="ECO:0000313" key="2">
    <source>
        <dbReference type="EMBL" id="CAB4795032.1"/>
    </source>
</evidence>
<organism evidence="2">
    <name type="scientific">freshwater metagenome</name>
    <dbReference type="NCBI Taxonomy" id="449393"/>
    <lineage>
        <taxon>unclassified sequences</taxon>
        <taxon>metagenomes</taxon>
        <taxon>ecological metagenomes</taxon>
    </lineage>
</organism>
<dbReference type="InterPro" id="IPR023631">
    <property type="entry name" value="Amidase_dom"/>
</dbReference>
<dbReference type="Gene3D" id="3.90.1300.10">
    <property type="entry name" value="Amidase signature (AS) domain"/>
    <property type="match status" value="1"/>
</dbReference>
<dbReference type="InterPro" id="IPR036928">
    <property type="entry name" value="AS_sf"/>
</dbReference>
<dbReference type="Pfam" id="PF01425">
    <property type="entry name" value="Amidase"/>
    <property type="match status" value="1"/>
</dbReference>
<reference evidence="2" key="1">
    <citation type="submission" date="2020-05" db="EMBL/GenBank/DDBJ databases">
        <authorList>
            <person name="Chiriac C."/>
            <person name="Salcher M."/>
            <person name="Ghai R."/>
            <person name="Kavagutti S V."/>
        </authorList>
    </citation>
    <scope>NUCLEOTIDE SEQUENCE</scope>
</reference>
<dbReference type="PANTHER" id="PTHR43372">
    <property type="entry name" value="FATTY-ACID AMIDE HYDROLASE"/>
    <property type="match status" value="1"/>
</dbReference>
<evidence type="ECO:0000259" key="1">
    <source>
        <dbReference type="Pfam" id="PF01425"/>
    </source>
</evidence>
<dbReference type="EMBL" id="CAFAAI010000099">
    <property type="protein sequence ID" value="CAB4795032.1"/>
    <property type="molecule type" value="Genomic_DNA"/>
</dbReference>
<gene>
    <name evidence="2" type="ORF">UFOPK2992_00689</name>
</gene>
<proteinExistence type="predicted"/>
<sequence>MSGELWRESALGLAEMIRRGDVSSREVIDAHLSRIEQVNPALNAVVRVLADEARAQADAADRAQRDGAPLGTLHGVPITVKENIDLAGTPTTSGVPFFADSIADTDAPVVHRMRAAGAIPIGRTNLPDFGLRVHTDSELHGLTRNPWNPHVTAGGSSGGEAAAIATGMSPLGLGNDLGGSLRNPAHCCGIASIKPTTGVVPSATVIPPTDVAISFQIMAVQGVMGRRIADVRAGFTAIAGVDSRDPISVPAVLSDMPTGRPLRIAVLPEPAGGRTDAGIAAATRKAANALADMGHQVTETSPASYARSIELWGLLLSGDLRSQRPLLDMVLGEGGRRFLDLTDVNFPELDVAGWSAIHTERYGVAREWAEFFTRFDALITPVWAHPAFAHGADIADSDGALMTLETLRPVLPPNLLGLPAAVTPAGMSNGLPVGIQVIGDRFHDLSCLSIAELIEQSLGTLTPIDPVLA</sequence>
<dbReference type="InterPro" id="IPR052739">
    <property type="entry name" value="FAAH2"/>
</dbReference>
<dbReference type="SUPFAM" id="SSF75304">
    <property type="entry name" value="Amidase signature (AS) enzymes"/>
    <property type="match status" value="1"/>
</dbReference>
<dbReference type="GO" id="GO:0012505">
    <property type="term" value="C:endomembrane system"/>
    <property type="evidence" value="ECO:0007669"/>
    <property type="project" value="TreeGrafter"/>
</dbReference>
<dbReference type="AlphaFoldDB" id="A0A6J6XE38"/>
<dbReference type="NCBIfam" id="NF005687">
    <property type="entry name" value="PRK07487.1"/>
    <property type="match status" value="1"/>
</dbReference>
<dbReference type="InterPro" id="IPR020556">
    <property type="entry name" value="Amidase_CS"/>
</dbReference>
<accession>A0A6J6XE38</accession>
<feature type="domain" description="Amidase" evidence="1">
    <location>
        <begin position="26"/>
        <end position="448"/>
    </location>
</feature>